<evidence type="ECO:0000256" key="1">
    <source>
        <dbReference type="SAM" id="MobiDB-lite"/>
    </source>
</evidence>
<reference evidence="2 3" key="2">
    <citation type="journal article" date="2012" name="Open Biol.">
        <title>Characteristics of nucleosomes and linker DNA regions on the genome of the basidiomycete Mixia osmundae revealed by mono- and dinucleosome mapping.</title>
        <authorList>
            <person name="Nishida H."/>
            <person name="Kondo S."/>
            <person name="Matsumoto T."/>
            <person name="Suzuki Y."/>
            <person name="Yoshikawa H."/>
            <person name="Taylor T.D."/>
            <person name="Sugiyama J."/>
        </authorList>
    </citation>
    <scope>NUCLEOTIDE SEQUENCE [LARGE SCALE GENOMIC DNA]</scope>
    <source>
        <strain evidence="3">CBS 9802 / IAM 14324 / JCM 22182 / KY 12970</strain>
    </source>
</reference>
<dbReference type="PROSITE" id="PS51257">
    <property type="entry name" value="PROKAR_LIPOPROTEIN"/>
    <property type="match status" value="1"/>
</dbReference>
<dbReference type="STRING" id="764103.G7DXM3"/>
<dbReference type="GO" id="GO:0003723">
    <property type="term" value="F:RNA binding"/>
    <property type="evidence" value="ECO:0007669"/>
    <property type="project" value="InterPro"/>
</dbReference>
<dbReference type="PANTHER" id="PTHR13452:SF10">
    <property type="entry name" value="THUMP DOMAIN-CONTAINING PROTEIN 1"/>
    <property type="match status" value="1"/>
</dbReference>
<dbReference type="GO" id="GO:0006400">
    <property type="term" value="P:tRNA modification"/>
    <property type="evidence" value="ECO:0007669"/>
    <property type="project" value="InterPro"/>
</dbReference>
<dbReference type="HOGENOM" id="CLU_039352_2_3_1"/>
<dbReference type="SUPFAM" id="SSF143437">
    <property type="entry name" value="THUMP domain-like"/>
    <property type="match status" value="1"/>
</dbReference>
<dbReference type="CDD" id="cd11717">
    <property type="entry name" value="THUMP_THUMPD1_like"/>
    <property type="match status" value="1"/>
</dbReference>
<protein>
    <recommendedName>
        <fullName evidence="4">THUMP domain-containing protein</fullName>
    </recommendedName>
</protein>
<reference evidence="2 3" key="1">
    <citation type="journal article" date="2011" name="J. Gen. Appl. Microbiol.">
        <title>Draft genome sequencing of the enigmatic basidiomycete Mixia osmundae.</title>
        <authorList>
            <person name="Nishida H."/>
            <person name="Nagatsuka Y."/>
            <person name="Sugiyama J."/>
        </authorList>
    </citation>
    <scope>NUCLEOTIDE SEQUENCE [LARGE SCALE GENOMIC DNA]</scope>
    <source>
        <strain evidence="3">CBS 9802 / IAM 14324 / JCM 22182 / KY 12970</strain>
    </source>
</reference>
<proteinExistence type="predicted"/>
<sequence length="297" mass="32903">MPAPSKRRIYASRARDVIQGQGVFVSCARGKERIAGPEALEILDESARRLGYDPSQDPRLVQVDDTPDEQDDDRDDDDVEAQIKRELAELHQNKSSGPPQPSRSGQRPPRWLRIVYTDTQCILFIKIPIFIDAVLVVESALKHLASTGEIRSRCVQRLTPITFTCVSADLDAIDRTCRLVIGKAWDPSRTPGFITWRIEQRVRDHTAPLNRDVITQRVGAIAQDILAVPEQNGQAASSRGKVNIGSSSHIISIDVYRNVFGISVIDGTLWDGAGKRFNVEQISAATVAAQADVQMQQ</sequence>
<evidence type="ECO:0008006" key="4">
    <source>
        <dbReference type="Google" id="ProtNLM"/>
    </source>
</evidence>
<dbReference type="PANTHER" id="PTHR13452">
    <property type="entry name" value="THUMP DOMAIN CONTAINING PROTEIN 1-RELATED"/>
    <property type="match status" value="1"/>
</dbReference>
<feature type="compositionally biased region" description="Basic and acidic residues" evidence="1">
    <location>
        <begin position="81"/>
        <end position="92"/>
    </location>
</feature>
<dbReference type="Proteomes" id="UP000009131">
    <property type="component" value="Unassembled WGS sequence"/>
</dbReference>
<dbReference type="InterPro" id="IPR040183">
    <property type="entry name" value="THUMPD1-like"/>
</dbReference>
<accession>G7DXM3</accession>
<keyword evidence="3" id="KW-1185">Reference proteome</keyword>
<organism evidence="2 3">
    <name type="scientific">Mixia osmundae (strain CBS 9802 / IAM 14324 / JCM 22182 / KY 12970)</name>
    <dbReference type="NCBI Taxonomy" id="764103"/>
    <lineage>
        <taxon>Eukaryota</taxon>
        <taxon>Fungi</taxon>
        <taxon>Dikarya</taxon>
        <taxon>Basidiomycota</taxon>
        <taxon>Pucciniomycotina</taxon>
        <taxon>Mixiomycetes</taxon>
        <taxon>Mixiales</taxon>
        <taxon>Mixiaceae</taxon>
        <taxon>Mixia</taxon>
    </lineage>
</organism>
<dbReference type="Gene3D" id="3.30.2300.10">
    <property type="entry name" value="THUMP superfamily"/>
    <property type="match status" value="1"/>
</dbReference>
<evidence type="ECO:0000313" key="3">
    <source>
        <dbReference type="Proteomes" id="UP000009131"/>
    </source>
</evidence>
<dbReference type="EMBL" id="BABT02000061">
    <property type="protein sequence ID" value="GAA95333.1"/>
    <property type="molecule type" value="Genomic_DNA"/>
</dbReference>
<dbReference type="OMA" id="FITWRIE"/>
<dbReference type="RefSeq" id="XP_014569807.1">
    <property type="nucleotide sequence ID" value="XM_014714321.1"/>
</dbReference>
<feature type="region of interest" description="Disordered" evidence="1">
    <location>
        <begin position="46"/>
        <end position="108"/>
    </location>
</feature>
<dbReference type="OrthoDB" id="367221at2759"/>
<dbReference type="InParanoid" id="G7DXM3"/>
<gene>
    <name evidence="2" type="primary">Mo01990</name>
    <name evidence="2" type="ORF">E5Q_01990</name>
</gene>
<name>G7DXM3_MIXOS</name>
<evidence type="ECO:0000313" key="2">
    <source>
        <dbReference type="EMBL" id="GAA95333.1"/>
    </source>
</evidence>
<feature type="compositionally biased region" description="Acidic residues" evidence="1">
    <location>
        <begin position="65"/>
        <end position="80"/>
    </location>
</feature>
<comment type="caution">
    <text evidence="2">The sequence shown here is derived from an EMBL/GenBank/DDBJ whole genome shotgun (WGS) entry which is preliminary data.</text>
</comment>
<dbReference type="eggNOG" id="KOG3943">
    <property type="taxonomic scope" value="Eukaryota"/>
</dbReference>
<dbReference type="AlphaFoldDB" id="G7DXM3"/>